<feature type="binding site" evidence="10">
    <location>
        <position position="241"/>
    </location>
    <ligand>
        <name>sn-glycerol 3-phosphate</name>
        <dbReference type="ChEBI" id="CHEBI:57597"/>
    </ligand>
</feature>
<evidence type="ECO:0000256" key="8">
    <source>
        <dbReference type="ARBA" id="ARBA00023209"/>
    </source>
</evidence>
<keyword evidence="2 10" id="KW-0444">Lipid biosynthesis</keyword>
<evidence type="ECO:0000256" key="1">
    <source>
        <dbReference type="ARBA" id="ARBA00011009"/>
    </source>
</evidence>
<feature type="binding site" evidence="12">
    <location>
        <position position="105"/>
    </location>
    <ligand>
        <name>substrate</name>
    </ligand>
</feature>
<dbReference type="GO" id="GO:0051287">
    <property type="term" value="F:NAD binding"/>
    <property type="evidence" value="ECO:0007669"/>
    <property type="project" value="InterPro"/>
</dbReference>
<dbReference type="InterPro" id="IPR036291">
    <property type="entry name" value="NAD(P)-bd_dom_sf"/>
</dbReference>
<comment type="caution">
    <text evidence="10">Lacks conserved residue(s) required for the propagation of feature annotation.</text>
</comment>
<feature type="binding site" evidence="10">
    <location>
        <position position="251"/>
    </location>
    <ligand>
        <name>sn-glycerol 3-phosphate</name>
        <dbReference type="ChEBI" id="CHEBI:57597"/>
    </ligand>
</feature>
<dbReference type="GO" id="GO:0005829">
    <property type="term" value="C:cytosol"/>
    <property type="evidence" value="ECO:0007669"/>
    <property type="project" value="TreeGrafter"/>
</dbReference>
<organism evidence="18 19">
    <name type="scientific">Oceanibacterium hippocampi</name>
    <dbReference type="NCBI Taxonomy" id="745714"/>
    <lineage>
        <taxon>Bacteria</taxon>
        <taxon>Pseudomonadati</taxon>
        <taxon>Pseudomonadota</taxon>
        <taxon>Alphaproteobacteria</taxon>
        <taxon>Sneathiellales</taxon>
        <taxon>Sneathiellaceae</taxon>
        <taxon>Oceanibacterium</taxon>
    </lineage>
</organism>
<feature type="binding site" evidence="13">
    <location>
        <begin position="8"/>
        <end position="13"/>
    </location>
    <ligand>
        <name>NAD(+)</name>
        <dbReference type="ChEBI" id="CHEBI:57540"/>
    </ligand>
</feature>
<evidence type="ECO:0000256" key="15">
    <source>
        <dbReference type="RuleBase" id="RU000439"/>
    </source>
</evidence>
<sequence>MRHIAIIGSGAWGTALAALAARDGRTVTLWSRDPALARSIADERRNPRYLRDLELPASVRATANLAEAASADALLLVVPAQALRALAGTLGPLLPSGRPLVICAKGIERDSGLLMSEVLGETLPGQPLAVLSGPNFASEIARDLPAATTLACADPALGRALVEAIGRPTFRPYLSPDPVGAQICGAAKNVLAIACGIVSGSTLGENARAALITRGMAEIARLNVAKGGRAETLLGLSGIGDVVLSCGSESSRNFALGRALGGGASLEAALAGGTGIAEGVATAGAIAALAVRTGLDMPIATAVDAIVNGGADIGDVMRALMARPFRDEHLAGFAGS</sequence>
<feature type="binding site" evidence="10">
    <location>
        <position position="133"/>
    </location>
    <ligand>
        <name>sn-glycerol 3-phosphate</name>
        <dbReference type="ChEBI" id="CHEBI:57597"/>
    </ligand>
</feature>
<name>A0A1Y5RE52_9PROT</name>
<proteinExistence type="inferred from homology"/>
<evidence type="ECO:0000256" key="12">
    <source>
        <dbReference type="PIRSR" id="PIRSR000114-2"/>
    </source>
</evidence>
<dbReference type="GO" id="GO:0046167">
    <property type="term" value="P:glycerol-3-phosphate biosynthetic process"/>
    <property type="evidence" value="ECO:0007669"/>
    <property type="project" value="UniProtKB-UniRule"/>
</dbReference>
<dbReference type="HAMAP" id="MF_00394">
    <property type="entry name" value="NAD_Glyc3P_dehydrog"/>
    <property type="match status" value="1"/>
</dbReference>
<comment type="pathway">
    <text evidence="10">Membrane lipid metabolism; glycerophospholipid metabolism.</text>
</comment>
<keyword evidence="9 10" id="KW-1208">Phospholipid metabolism</keyword>
<dbReference type="EMBL" id="FWFR01000001">
    <property type="protein sequence ID" value="SLN15327.1"/>
    <property type="molecule type" value="Genomic_DNA"/>
</dbReference>
<gene>
    <name evidence="10 18" type="primary">gpsA</name>
    <name evidence="18" type="ORF">OCH7691_00311</name>
</gene>
<dbReference type="FunCoup" id="A0A1Y5RE52">
    <property type="interactions" value="532"/>
</dbReference>
<dbReference type="AlphaFoldDB" id="A0A1Y5RE52"/>
<dbReference type="InterPro" id="IPR006168">
    <property type="entry name" value="G3P_DH_NAD-dep"/>
</dbReference>
<feature type="binding site" evidence="10">
    <location>
        <position position="276"/>
    </location>
    <ligand>
        <name>NADPH</name>
        <dbReference type="ChEBI" id="CHEBI:57783"/>
    </ligand>
</feature>
<keyword evidence="7 10" id="KW-0443">Lipid metabolism</keyword>
<feature type="binding site" evidence="10">
    <location>
        <position position="49"/>
    </location>
    <ligand>
        <name>NADPH</name>
        <dbReference type="ChEBI" id="CHEBI:57783"/>
    </ligand>
</feature>
<dbReference type="GO" id="GO:0008654">
    <property type="term" value="P:phospholipid biosynthetic process"/>
    <property type="evidence" value="ECO:0007669"/>
    <property type="project" value="UniProtKB-KW"/>
</dbReference>
<dbReference type="PANTHER" id="PTHR11728">
    <property type="entry name" value="GLYCEROL-3-PHOSPHATE DEHYDROGENASE"/>
    <property type="match status" value="1"/>
</dbReference>
<dbReference type="GO" id="GO:0141152">
    <property type="term" value="F:glycerol-3-phosphate dehydrogenase (NAD+) activity"/>
    <property type="evidence" value="ECO:0007669"/>
    <property type="project" value="RHEA"/>
</dbReference>
<evidence type="ECO:0000256" key="4">
    <source>
        <dbReference type="ARBA" id="ARBA00022857"/>
    </source>
</evidence>
<comment type="similarity">
    <text evidence="1 10 14">Belongs to the NAD-dependent glycerol-3-phosphate dehydrogenase family.</text>
</comment>
<keyword evidence="5 10" id="KW-0560">Oxidoreductase</keyword>
<dbReference type="InterPro" id="IPR011128">
    <property type="entry name" value="G3P_DH_NAD-dep_N"/>
</dbReference>
<dbReference type="FunFam" id="3.40.50.720:FF:000019">
    <property type="entry name" value="Glycerol-3-phosphate dehydrogenase [NAD(P)+]"/>
    <property type="match status" value="1"/>
</dbReference>
<keyword evidence="19" id="KW-1185">Reference proteome</keyword>
<dbReference type="PRINTS" id="PR00077">
    <property type="entry name" value="GPDHDRGNASE"/>
</dbReference>
<evidence type="ECO:0000256" key="13">
    <source>
        <dbReference type="PIRSR" id="PIRSR000114-3"/>
    </source>
</evidence>
<feature type="binding site" evidence="10">
    <location>
        <position position="252"/>
    </location>
    <ligand>
        <name>NADPH</name>
        <dbReference type="ChEBI" id="CHEBI:57783"/>
    </ligand>
</feature>
<feature type="binding site" evidence="10">
    <location>
        <position position="12"/>
    </location>
    <ligand>
        <name>NADPH</name>
        <dbReference type="ChEBI" id="CHEBI:57783"/>
    </ligand>
</feature>
<evidence type="ECO:0000256" key="7">
    <source>
        <dbReference type="ARBA" id="ARBA00023098"/>
    </source>
</evidence>
<dbReference type="InParanoid" id="A0A1Y5RE52"/>
<evidence type="ECO:0000256" key="2">
    <source>
        <dbReference type="ARBA" id="ARBA00022516"/>
    </source>
</evidence>
<dbReference type="Pfam" id="PF07479">
    <property type="entry name" value="NAD_Gly3P_dh_C"/>
    <property type="match status" value="1"/>
</dbReference>
<feature type="domain" description="Glycerol-3-phosphate dehydrogenase NAD-dependent N-terminal" evidence="16">
    <location>
        <begin position="4"/>
        <end position="156"/>
    </location>
</feature>
<keyword evidence="3 10" id="KW-0547">Nucleotide-binding</keyword>
<dbReference type="SUPFAM" id="SSF48179">
    <property type="entry name" value="6-phosphogluconate dehydrogenase C-terminal domain-like"/>
    <property type="match status" value="1"/>
</dbReference>
<dbReference type="Gene3D" id="3.40.50.720">
    <property type="entry name" value="NAD(P)-binding Rossmann-like Domain"/>
    <property type="match status" value="1"/>
</dbReference>
<dbReference type="GO" id="GO:0141153">
    <property type="term" value="F:glycerol-3-phosphate dehydrogenase (NADP+) activity"/>
    <property type="evidence" value="ECO:0007669"/>
    <property type="project" value="RHEA"/>
</dbReference>
<dbReference type="Gene3D" id="1.10.1040.10">
    <property type="entry name" value="N-(1-d-carboxylethyl)-l-norvaline Dehydrogenase, domain 2"/>
    <property type="match status" value="1"/>
</dbReference>
<feature type="active site" description="Proton acceptor" evidence="10 11">
    <location>
        <position position="188"/>
    </location>
</feature>
<dbReference type="InterPro" id="IPR013328">
    <property type="entry name" value="6PGD_dom2"/>
</dbReference>
<keyword evidence="10" id="KW-0963">Cytoplasm</keyword>
<dbReference type="SUPFAM" id="SSF51735">
    <property type="entry name" value="NAD(P)-binding Rossmann-fold domains"/>
    <property type="match status" value="1"/>
</dbReference>
<dbReference type="OrthoDB" id="9812273at2"/>
<evidence type="ECO:0000259" key="17">
    <source>
        <dbReference type="Pfam" id="PF07479"/>
    </source>
</evidence>
<reference evidence="18 19" key="1">
    <citation type="submission" date="2017-03" db="EMBL/GenBank/DDBJ databases">
        <authorList>
            <person name="Afonso C.L."/>
            <person name="Miller P.J."/>
            <person name="Scott M.A."/>
            <person name="Spackman E."/>
            <person name="Goraichik I."/>
            <person name="Dimitrov K.M."/>
            <person name="Suarez D.L."/>
            <person name="Swayne D.E."/>
        </authorList>
    </citation>
    <scope>NUCLEOTIDE SEQUENCE [LARGE SCALE GENOMIC DNA]</scope>
    <source>
        <strain evidence="18 19">CECT 7691</strain>
    </source>
</reference>
<comment type="catalytic activity">
    <reaction evidence="10 15">
        <text>sn-glycerol 3-phosphate + NADP(+) = dihydroxyacetone phosphate + NADPH + H(+)</text>
        <dbReference type="Rhea" id="RHEA:11096"/>
        <dbReference type="ChEBI" id="CHEBI:15378"/>
        <dbReference type="ChEBI" id="CHEBI:57597"/>
        <dbReference type="ChEBI" id="CHEBI:57642"/>
        <dbReference type="ChEBI" id="CHEBI:57783"/>
        <dbReference type="ChEBI" id="CHEBI:58349"/>
        <dbReference type="EC" id="1.1.1.94"/>
    </reaction>
</comment>
<keyword evidence="4 10" id="KW-0521">NADP</keyword>
<feature type="binding site" evidence="10">
    <location>
        <position position="278"/>
    </location>
    <ligand>
        <name>NADPH</name>
        <dbReference type="ChEBI" id="CHEBI:57783"/>
    </ligand>
</feature>
<dbReference type="Pfam" id="PF01210">
    <property type="entry name" value="NAD_Gly3P_dh_N"/>
    <property type="match status" value="1"/>
</dbReference>
<evidence type="ECO:0000256" key="6">
    <source>
        <dbReference type="ARBA" id="ARBA00023027"/>
    </source>
</evidence>
<keyword evidence="8 10" id="KW-0594">Phospholipid biosynthesis</keyword>
<dbReference type="GO" id="GO:0046168">
    <property type="term" value="P:glycerol-3-phosphate catabolic process"/>
    <property type="evidence" value="ECO:0007669"/>
    <property type="project" value="InterPro"/>
</dbReference>
<feature type="binding site" evidence="12">
    <location>
        <begin position="252"/>
        <end position="253"/>
    </location>
    <ligand>
        <name>substrate</name>
    </ligand>
</feature>
<comment type="catalytic activity">
    <reaction evidence="10">
        <text>sn-glycerol 3-phosphate + NAD(+) = dihydroxyacetone phosphate + NADH + H(+)</text>
        <dbReference type="Rhea" id="RHEA:11092"/>
        <dbReference type="ChEBI" id="CHEBI:15378"/>
        <dbReference type="ChEBI" id="CHEBI:57540"/>
        <dbReference type="ChEBI" id="CHEBI:57597"/>
        <dbReference type="ChEBI" id="CHEBI:57642"/>
        <dbReference type="ChEBI" id="CHEBI:57945"/>
        <dbReference type="EC" id="1.1.1.94"/>
    </reaction>
</comment>
<feature type="binding site" evidence="10">
    <location>
        <position position="188"/>
    </location>
    <ligand>
        <name>sn-glycerol 3-phosphate</name>
        <dbReference type="ChEBI" id="CHEBI:57597"/>
    </ligand>
</feature>
<dbReference type="GO" id="GO:0005975">
    <property type="term" value="P:carbohydrate metabolic process"/>
    <property type="evidence" value="ECO:0007669"/>
    <property type="project" value="InterPro"/>
</dbReference>
<evidence type="ECO:0000256" key="9">
    <source>
        <dbReference type="ARBA" id="ARBA00023264"/>
    </source>
</evidence>
<feature type="binding site" evidence="13">
    <location>
        <position position="252"/>
    </location>
    <ligand>
        <name>NAD(+)</name>
        <dbReference type="ChEBI" id="CHEBI:57540"/>
    </ligand>
</feature>
<dbReference type="InterPro" id="IPR008927">
    <property type="entry name" value="6-PGluconate_DH-like_C_sf"/>
</dbReference>
<feature type="binding site" evidence="10">
    <location>
        <position position="105"/>
    </location>
    <ligand>
        <name>NADPH</name>
        <dbReference type="ChEBI" id="CHEBI:57783"/>
    </ligand>
</feature>
<evidence type="ECO:0000256" key="5">
    <source>
        <dbReference type="ARBA" id="ARBA00023002"/>
    </source>
</evidence>
<dbReference type="NCBIfam" id="NF000942">
    <property type="entry name" value="PRK00094.1-4"/>
    <property type="match status" value="1"/>
</dbReference>
<feature type="binding site" evidence="13">
    <location>
        <position position="137"/>
    </location>
    <ligand>
        <name>NAD(+)</name>
        <dbReference type="ChEBI" id="CHEBI:57540"/>
    </ligand>
</feature>
<protein>
    <recommendedName>
        <fullName evidence="10">Glycerol-3-phosphate dehydrogenase [NAD(P)+]</fullName>
        <ecNumber evidence="10">1.1.1.94</ecNumber>
    </recommendedName>
    <alternativeName>
        <fullName evidence="10">NAD(P)(+)-dependent glycerol-3-phosphate dehydrogenase</fullName>
    </alternativeName>
    <alternativeName>
        <fullName evidence="10">NAD(P)H-dependent dihydroxyacetone-phosphate reductase</fullName>
    </alternativeName>
</protein>
<dbReference type="EC" id="1.1.1.94" evidence="10"/>
<feature type="domain" description="Glycerol-3-phosphate dehydrogenase NAD-dependent C-terminal" evidence="17">
    <location>
        <begin position="177"/>
        <end position="317"/>
    </location>
</feature>
<feature type="binding site" evidence="10">
    <location>
        <position position="252"/>
    </location>
    <ligand>
        <name>sn-glycerol 3-phosphate</name>
        <dbReference type="ChEBI" id="CHEBI:57597"/>
    </ligand>
</feature>
<dbReference type="RefSeq" id="WP_085881664.1">
    <property type="nucleotide sequence ID" value="NZ_FWFR01000001.1"/>
</dbReference>
<dbReference type="UniPathway" id="UPA00940"/>
<evidence type="ECO:0000256" key="10">
    <source>
        <dbReference type="HAMAP-Rule" id="MF_00394"/>
    </source>
</evidence>
<comment type="subcellular location">
    <subcellularLocation>
        <location evidence="10">Cytoplasm</location>
    </subcellularLocation>
</comment>
<accession>A0A1Y5RE52</accession>
<comment type="function">
    <text evidence="10">Catalyzes the reduction of the glycolytic intermediate dihydroxyacetone phosphate (DHAP) to sn-glycerol 3-phosphate (G3P), the key precursor for phospholipid synthesis.</text>
</comment>
<feature type="binding site" evidence="10">
    <location>
        <position position="32"/>
    </location>
    <ligand>
        <name>NADPH</name>
        <dbReference type="ChEBI" id="CHEBI:57783"/>
    </ligand>
</feature>
<dbReference type="GO" id="GO:0006650">
    <property type="term" value="P:glycerophospholipid metabolic process"/>
    <property type="evidence" value="ECO:0007669"/>
    <property type="project" value="UniProtKB-UniRule"/>
</dbReference>
<dbReference type="InterPro" id="IPR006109">
    <property type="entry name" value="G3P_DH_NAD-dep_C"/>
</dbReference>
<evidence type="ECO:0000313" key="19">
    <source>
        <dbReference type="Proteomes" id="UP000193200"/>
    </source>
</evidence>
<dbReference type="NCBIfam" id="NF000940">
    <property type="entry name" value="PRK00094.1-2"/>
    <property type="match status" value="1"/>
</dbReference>
<feature type="binding site" evidence="10">
    <location>
        <position position="253"/>
    </location>
    <ligand>
        <name>sn-glycerol 3-phosphate</name>
        <dbReference type="ChEBI" id="CHEBI:57597"/>
    </ligand>
</feature>
<dbReference type="PIRSF" id="PIRSF000114">
    <property type="entry name" value="Glycerol-3-P_dh"/>
    <property type="match status" value="1"/>
</dbReference>
<feature type="binding site" evidence="10">
    <location>
        <position position="137"/>
    </location>
    <ligand>
        <name>NADPH</name>
        <dbReference type="ChEBI" id="CHEBI:57783"/>
    </ligand>
</feature>
<dbReference type="PROSITE" id="PS00957">
    <property type="entry name" value="NAD_G3PDH"/>
    <property type="match status" value="1"/>
</dbReference>
<dbReference type="Proteomes" id="UP000193200">
    <property type="component" value="Unassembled WGS sequence"/>
</dbReference>
<evidence type="ECO:0000256" key="14">
    <source>
        <dbReference type="RuleBase" id="RU000437"/>
    </source>
</evidence>
<feature type="binding site" evidence="10">
    <location>
        <position position="105"/>
    </location>
    <ligand>
        <name>sn-glycerol 3-phosphate</name>
        <dbReference type="ChEBI" id="CHEBI:57597"/>
    </ligand>
</feature>
<keyword evidence="6 10" id="KW-0520">NAD</keyword>
<evidence type="ECO:0000259" key="16">
    <source>
        <dbReference type="Pfam" id="PF01210"/>
    </source>
</evidence>
<evidence type="ECO:0000256" key="11">
    <source>
        <dbReference type="PIRSR" id="PIRSR000114-1"/>
    </source>
</evidence>
<evidence type="ECO:0000313" key="18">
    <source>
        <dbReference type="EMBL" id="SLN15327.1"/>
    </source>
</evidence>
<dbReference type="PANTHER" id="PTHR11728:SF1">
    <property type="entry name" value="GLYCEROL-3-PHOSPHATE DEHYDROGENASE [NAD(+)] 2, CHLOROPLASTIC"/>
    <property type="match status" value="1"/>
</dbReference>
<evidence type="ECO:0000256" key="3">
    <source>
        <dbReference type="ARBA" id="ARBA00022741"/>
    </source>
</evidence>